<dbReference type="RefSeq" id="WP_109967687.1">
    <property type="nucleotide sequence ID" value="NZ_CP176093.1"/>
</dbReference>
<sequence length="80" mass="9354">MPKWLDTGSQLLNLDYIAKFQVIEMTREVKGQVIVEKAVLKAMMKDGEQINIAAFKNRMDAVTWMRTRLRNSEEKVIQVR</sequence>
<evidence type="ECO:0000313" key="1">
    <source>
        <dbReference type="EMBL" id="PWR74408.1"/>
    </source>
</evidence>
<dbReference type="Proteomes" id="UP000245657">
    <property type="component" value="Unassembled WGS sequence"/>
</dbReference>
<dbReference type="OrthoDB" id="114282at2157"/>
<reference evidence="1 2" key="1">
    <citation type="submission" date="2018-05" db="EMBL/GenBank/DDBJ databases">
        <title>Draft genome of Methanospirillum lacunae Ki8-1.</title>
        <authorList>
            <person name="Dueholm M.S."/>
            <person name="Nielsen P.H."/>
            <person name="Bakmann L.F."/>
            <person name="Otzen D.E."/>
        </authorList>
    </citation>
    <scope>NUCLEOTIDE SEQUENCE [LARGE SCALE GENOMIC DNA]</scope>
    <source>
        <strain evidence="1 2">Ki8-1</strain>
    </source>
</reference>
<evidence type="ECO:0000313" key="2">
    <source>
        <dbReference type="Proteomes" id="UP000245657"/>
    </source>
</evidence>
<keyword evidence="2" id="KW-1185">Reference proteome</keyword>
<gene>
    <name evidence="1" type="ORF">DK846_04470</name>
</gene>
<comment type="caution">
    <text evidence="1">The sequence shown here is derived from an EMBL/GenBank/DDBJ whole genome shotgun (WGS) entry which is preliminary data.</text>
</comment>
<protein>
    <submittedName>
        <fullName evidence="1">Uncharacterized protein</fullName>
    </submittedName>
</protein>
<organism evidence="1 2">
    <name type="scientific">Methanospirillum lacunae</name>
    <dbReference type="NCBI Taxonomy" id="668570"/>
    <lineage>
        <taxon>Archaea</taxon>
        <taxon>Methanobacteriati</taxon>
        <taxon>Methanobacteriota</taxon>
        <taxon>Stenosarchaea group</taxon>
        <taxon>Methanomicrobia</taxon>
        <taxon>Methanomicrobiales</taxon>
        <taxon>Methanospirillaceae</taxon>
        <taxon>Methanospirillum</taxon>
    </lineage>
</organism>
<accession>A0A2V2NDB5</accession>
<name>A0A2V2NDB5_9EURY</name>
<dbReference type="GeneID" id="97549795"/>
<proteinExistence type="predicted"/>
<dbReference type="AlphaFoldDB" id="A0A2V2NDB5"/>
<dbReference type="EMBL" id="QGMY01000002">
    <property type="protein sequence ID" value="PWR74408.1"/>
    <property type="molecule type" value="Genomic_DNA"/>
</dbReference>